<dbReference type="Proteomes" id="UP000179807">
    <property type="component" value="Unassembled WGS sequence"/>
</dbReference>
<evidence type="ECO:0000313" key="2">
    <source>
        <dbReference type="EMBL" id="OHT09942.1"/>
    </source>
</evidence>
<dbReference type="GeneID" id="94836429"/>
<comment type="caution">
    <text evidence="2">The sequence shown here is derived from an EMBL/GenBank/DDBJ whole genome shotgun (WGS) entry which is preliminary data.</text>
</comment>
<dbReference type="EMBL" id="MLAK01000626">
    <property type="protein sequence ID" value="OHT09942.1"/>
    <property type="molecule type" value="Genomic_DNA"/>
</dbReference>
<evidence type="ECO:0000256" key="1">
    <source>
        <dbReference type="SAM" id="MobiDB-lite"/>
    </source>
</evidence>
<name>A0A1J4KJR7_9EUKA</name>
<dbReference type="AlphaFoldDB" id="A0A1J4KJR7"/>
<dbReference type="RefSeq" id="XP_068363078.1">
    <property type="nucleotide sequence ID" value="XM_068501725.1"/>
</dbReference>
<feature type="compositionally biased region" description="Acidic residues" evidence="1">
    <location>
        <begin position="289"/>
        <end position="298"/>
    </location>
</feature>
<gene>
    <name evidence="2" type="ORF">TRFO_21033</name>
</gene>
<feature type="region of interest" description="Disordered" evidence="1">
    <location>
        <begin position="231"/>
        <end position="360"/>
    </location>
</feature>
<feature type="compositionally biased region" description="Polar residues" evidence="1">
    <location>
        <begin position="1"/>
        <end position="12"/>
    </location>
</feature>
<feature type="compositionally biased region" description="Polar residues" evidence="1">
    <location>
        <begin position="343"/>
        <end position="360"/>
    </location>
</feature>
<reference evidence="2" key="1">
    <citation type="submission" date="2016-10" db="EMBL/GenBank/DDBJ databases">
        <authorList>
            <person name="Benchimol M."/>
            <person name="Almeida L.G."/>
            <person name="Vasconcelos A.T."/>
            <person name="Perreira-Neves A."/>
            <person name="Rosa I.A."/>
            <person name="Tasca T."/>
            <person name="Bogo M.R."/>
            <person name="de Souza W."/>
        </authorList>
    </citation>
    <scope>NUCLEOTIDE SEQUENCE [LARGE SCALE GENOMIC DNA]</scope>
    <source>
        <strain evidence="2">K</strain>
    </source>
</reference>
<feature type="compositionally biased region" description="Low complexity" evidence="1">
    <location>
        <begin position="254"/>
        <end position="263"/>
    </location>
</feature>
<feature type="region of interest" description="Disordered" evidence="1">
    <location>
        <begin position="1"/>
        <end position="40"/>
    </location>
</feature>
<organism evidence="2 3">
    <name type="scientific">Tritrichomonas foetus</name>
    <dbReference type="NCBI Taxonomy" id="1144522"/>
    <lineage>
        <taxon>Eukaryota</taxon>
        <taxon>Metamonada</taxon>
        <taxon>Parabasalia</taxon>
        <taxon>Tritrichomonadida</taxon>
        <taxon>Tritrichomonadidae</taxon>
        <taxon>Tritrichomonas</taxon>
    </lineage>
</organism>
<accession>A0A1J4KJR7</accession>
<keyword evidence="3" id="KW-1185">Reference proteome</keyword>
<protein>
    <submittedName>
        <fullName evidence="2">Uncharacterized protein</fullName>
    </submittedName>
</protein>
<feature type="compositionally biased region" description="Basic and acidic residues" evidence="1">
    <location>
        <begin position="264"/>
        <end position="281"/>
    </location>
</feature>
<dbReference type="VEuPathDB" id="TrichDB:TRFO_21033"/>
<feature type="compositionally biased region" description="Polar residues" evidence="1">
    <location>
        <begin position="237"/>
        <end position="253"/>
    </location>
</feature>
<sequence length="360" mass="41612">MSQKSQEQGDSSHSYDEDLLAVDNENNNQHSESNDKVNECDKEYDKALSQKVTDFIARQFQANERMQKIRDHPEAERRFNPPPEKFVLQSAYSPERKTVVDNEHLRTQELFEKSIKKKKEEEKPMKIQSNMSDRSKQLANARNERQINVIFTGLGKINQTQFDGLMRRFSIKSPELISELEEYSQIDDSSYSGSKLKKLMILAANRDYEIKLAKKVQPFVTTTLANTTNTLAPKIRMQTNQSIRKTENNSFRPSNKSTQSSKNNKSEVKNSRSEVKKEKSSTKRKISFNDEDNDESDDGIIKAADIEKTKKVVSPNRKPVKGSKYLPGFYESVQFRENDPTPRYSSTRSYVSNNPRTPWK</sequence>
<proteinExistence type="predicted"/>
<evidence type="ECO:0000313" key="3">
    <source>
        <dbReference type="Proteomes" id="UP000179807"/>
    </source>
</evidence>